<evidence type="ECO:0000256" key="2">
    <source>
        <dbReference type="ARBA" id="ARBA00023015"/>
    </source>
</evidence>
<reference evidence="6 7" key="1">
    <citation type="journal article" date="2020" name="Nat. Commun.">
        <title>Genome of Tripterygium wilfordii and identification of cytochrome P450 involved in triptolide biosynthesis.</title>
        <authorList>
            <person name="Tu L."/>
            <person name="Su P."/>
            <person name="Zhang Z."/>
            <person name="Gao L."/>
            <person name="Wang J."/>
            <person name="Hu T."/>
            <person name="Zhou J."/>
            <person name="Zhang Y."/>
            <person name="Zhao Y."/>
            <person name="Liu Y."/>
            <person name="Song Y."/>
            <person name="Tong Y."/>
            <person name="Lu Y."/>
            <person name="Yang J."/>
            <person name="Xu C."/>
            <person name="Jia M."/>
            <person name="Peters R.J."/>
            <person name="Huang L."/>
            <person name="Gao W."/>
        </authorList>
    </citation>
    <scope>NUCLEOTIDE SEQUENCE [LARGE SCALE GENOMIC DNA]</scope>
    <source>
        <strain evidence="7">cv. XIE 37</strain>
        <tissue evidence="6">Leaf</tissue>
    </source>
</reference>
<keyword evidence="4" id="KW-0539">Nucleus</keyword>
<organism evidence="6 7">
    <name type="scientific">Tripterygium wilfordii</name>
    <name type="common">Thunder God vine</name>
    <dbReference type="NCBI Taxonomy" id="458696"/>
    <lineage>
        <taxon>Eukaryota</taxon>
        <taxon>Viridiplantae</taxon>
        <taxon>Streptophyta</taxon>
        <taxon>Embryophyta</taxon>
        <taxon>Tracheophyta</taxon>
        <taxon>Spermatophyta</taxon>
        <taxon>Magnoliopsida</taxon>
        <taxon>eudicotyledons</taxon>
        <taxon>Gunneridae</taxon>
        <taxon>Pentapetalae</taxon>
        <taxon>rosids</taxon>
        <taxon>fabids</taxon>
        <taxon>Celastrales</taxon>
        <taxon>Celastraceae</taxon>
        <taxon>Tripterygium</taxon>
    </lineage>
</organism>
<protein>
    <submittedName>
        <fullName evidence="6">Nodulation-signaling pathway 2 protein</fullName>
    </submittedName>
</protein>
<feature type="short sequence motif" description="VHIID" evidence="5">
    <location>
        <begin position="209"/>
        <end position="213"/>
    </location>
</feature>
<dbReference type="Pfam" id="PF03514">
    <property type="entry name" value="GRAS"/>
    <property type="match status" value="1"/>
</dbReference>
<dbReference type="InParanoid" id="A0A7J7D1U8"/>
<gene>
    <name evidence="6" type="ORF">HS088_TW11G00371</name>
</gene>
<comment type="caution">
    <text evidence="6">The sequence shown here is derived from an EMBL/GenBank/DDBJ whole genome shotgun (WGS) entry which is preliminary data.</text>
</comment>
<dbReference type="PANTHER" id="PTHR31636">
    <property type="entry name" value="OSJNBA0084A10.13 PROTEIN-RELATED"/>
    <property type="match status" value="1"/>
</dbReference>
<evidence type="ECO:0000256" key="1">
    <source>
        <dbReference type="ARBA" id="ARBA00004123"/>
    </source>
</evidence>
<dbReference type="PROSITE" id="PS50985">
    <property type="entry name" value="GRAS"/>
    <property type="match status" value="1"/>
</dbReference>
<dbReference type="EMBL" id="JAAARO010000011">
    <property type="protein sequence ID" value="KAF5740304.1"/>
    <property type="molecule type" value="Genomic_DNA"/>
</dbReference>
<accession>A0A7J7D1U8</accession>
<dbReference type="Proteomes" id="UP000593562">
    <property type="component" value="Unassembled WGS sequence"/>
</dbReference>
<evidence type="ECO:0000256" key="3">
    <source>
        <dbReference type="ARBA" id="ARBA00023163"/>
    </source>
</evidence>
<comment type="similarity">
    <text evidence="5">Belongs to the GRAS family.</text>
</comment>
<evidence type="ECO:0000313" key="6">
    <source>
        <dbReference type="EMBL" id="KAF5740304.1"/>
    </source>
</evidence>
<keyword evidence="2" id="KW-0805">Transcription regulation</keyword>
<evidence type="ECO:0000313" key="7">
    <source>
        <dbReference type="Proteomes" id="UP000593562"/>
    </source>
</evidence>
<name>A0A7J7D1U8_TRIWF</name>
<keyword evidence="3" id="KW-0804">Transcription</keyword>
<comment type="subcellular location">
    <subcellularLocation>
        <location evidence="1">Nucleus</location>
    </subcellularLocation>
</comment>
<evidence type="ECO:0000256" key="5">
    <source>
        <dbReference type="PROSITE-ProRule" id="PRU01191"/>
    </source>
</evidence>
<dbReference type="GO" id="GO:0005634">
    <property type="term" value="C:nucleus"/>
    <property type="evidence" value="ECO:0007669"/>
    <property type="project" value="UniProtKB-SubCell"/>
</dbReference>
<dbReference type="InterPro" id="IPR005202">
    <property type="entry name" value="TF_GRAS"/>
</dbReference>
<keyword evidence="7" id="KW-1185">Reference proteome</keyword>
<comment type="caution">
    <text evidence="5">Lacks conserved residue(s) required for the propagation of feature annotation.</text>
</comment>
<dbReference type="AlphaFoldDB" id="A0A7J7D1U8"/>
<sequence>MSTATAIDDTDELNISSYSATSILTPSNECDITCKWNDWSPVIDWDALSSDHDDICDLIQSLVDDGGLVQSPVTHGTSIDTMSVDDEETNSEDSKGLRLVHLLMAAAEALTGVNKSRDLARVILIRLKELVSVNGTNMERLAAYFTDALYILVDGKDLVGSGQDYKHRCHQTDVVAAFQLLQDISPCVKFGHFTANQAILEAVAQDRRVHIVDYDIMEGIQWASLMQALVSRKDGAPVPHLRITALSRSSRSGSIELSRGVVRLAPRIYLGWLL</sequence>
<proteinExistence type="inferred from homology"/>
<evidence type="ECO:0000256" key="4">
    <source>
        <dbReference type="ARBA" id="ARBA00023242"/>
    </source>
</evidence>